<evidence type="ECO:0000313" key="3">
    <source>
        <dbReference type="Proteomes" id="UP000512167"/>
    </source>
</evidence>
<dbReference type="RefSeq" id="WP_312031647.1">
    <property type="nucleotide sequence ID" value="NZ_CP051151.1"/>
</dbReference>
<sequence>MTEIIDLLAIDNLLRFLVSLALSIVLGIAIAFVYKVTHKGLNYESSFLSTIVLLAPIVTLVMFFIQGDLVLSLGLVGSLSIIRFRTPIKDTRDMIFLFWTIATGLGIGTLNWTLSMISTAILAVLMYLLFIIKYGRSKHNEYILMISGQGEFNESMVDSLIEKGIRKVYLRSHEIHSNRFDLVYELLFDEKDLDVIHGFIKEIKENKNIEKISLLSPQLNLPM</sequence>
<feature type="transmembrane region" description="Helical" evidence="1">
    <location>
        <begin position="94"/>
        <end position="110"/>
    </location>
</feature>
<evidence type="ECO:0000313" key="2">
    <source>
        <dbReference type="EMBL" id="QLY40798.1"/>
    </source>
</evidence>
<name>A0A7L6N6C4_9MOLU</name>
<keyword evidence="1" id="KW-0812">Transmembrane</keyword>
<keyword evidence="1" id="KW-1133">Transmembrane helix</keyword>
<dbReference type="InterPro" id="IPR032531">
    <property type="entry name" value="DUF4956"/>
</dbReference>
<feature type="transmembrane region" description="Helical" evidence="1">
    <location>
        <begin position="12"/>
        <end position="34"/>
    </location>
</feature>
<evidence type="ECO:0000256" key="1">
    <source>
        <dbReference type="SAM" id="Phobius"/>
    </source>
</evidence>
<proteinExistence type="predicted"/>
<feature type="transmembrane region" description="Helical" evidence="1">
    <location>
        <begin position="54"/>
        <end position="82"/>
    </location>
</feature>
<dbReference type="Proteomes" id="UP000512167">
    <property type="component" value="Chromosome"/>
</dbReference>
<dbReference type="Pfam" id="PF16316">
    <property type="entry name" value="DUF4956"/>
    <property type="match status" value="1"/>
</dbReference>
<protein>
    <submittedName>
        <fullName evidence="2">DUF4956 domain-containing protein</fullName>
    </submittedName>
</protein>
<dbReference type="KEGG" id="tbk:HF295_08000"/>
<dbReference type="EMBL" id="CP051151">
    <property type="protein sequence ID" value="QLY40798.1"/>
    <property type="molecule type" value="Genomic_DNA"/>
</dbReference>
<keyword evidence="3" id="KW-1185">Reference proteome</keyword>
<dbReference type="AlphaFoldDB" id="A0A7L6N6C4"/>
<keyword evidence="1" id="KW-0472">Membrane</keyword>
<feature type="transmembrane region" description="Helical" evidence="1">
    <location>
        <begin position="116"/>
        <end position="135"/>
    </location>
</feature>
<reference evidence="2 3" key="1">
    <citation type="submission" date="2020-04" db="EMBL/GenBank/DDBJ databases">
        <authorList>
            <person name="Zheng R.K."/>
            <person name="Sun C.M."/>
        </authorList>
    </citation>
    <scope>NUCLEOTIDE SEQUENCE [LARGE SCALE GENOMIC DNA]</scope>
    <source>
        <strain evidence="3">zrk29</strain>
    </source>
</reference>
<gene>
    <name evidence="2" type="ORF">HF295_08000</name>
</gene>
<organism evidence="2 3">
    <name type="scientific">Hujiaoplasma nucleasis</name>
    <dbReference type="NCBI Taxonomy" id="2725268"/>
    <lineage>
        <taxon>Bacteria</taxon>
        <taxon>Bacillati</taxon>
        <taxon>Mycoplasmatota</taxon>
        <taxon>Mollicutes</taxon>
        <taxon>Candidatus Izemoplasmatales</taxon>
        <taxon>Hujiaoplasmataceae</taxon>
        <taxon>Hujiaoplasma</taxon>
    </lineage>
</organism>
<accession>A0A7L6N6C4</accession>